<dbReference type="AlphaFoldDB" id="A0A432GH75"/>
<organism evidence="1 2">
    <name type="scientific">SAR324 cluster bacterium</name>
    <dbReference type="NCBI Taxonomy" id="2024889"/>
    <lineage>
        <taxon>Bacteria</taxon>
        <taxon>Deltaproteobacteria</taxon>
        <taxon>SAR324 cluster</taxon>
    </lineage>
</organism>
<gene>
    <name evidence="1" type="ORF">DSY96_09730</name>
</gene>
<evidence type="ECO:0000313" key="1">
    <source>
        <dbReference type="EMBL" id="RTZ82503.1"/>
    </source>
</evidence>
<protein>
    <submittedName>
        <fullName evidence="1">YncE family protein</fullName>
    </submittedName>
</protein>
<accession>A0A432GH75</accession>
<dbReference type="InterPro" id="IPR015943">
    <property type="entry name" value="WD40/YVTN_repeat-like_dom_sf"/>
</dbReference>
<name>A0A432GH75_9DELT</name>
<proteinExistence type="predicted"/>
<sequence length="98" mass="10479">KVEVIDTNTNTVTTTLTVGDVPVSIEQDSNGAIWVLCAGRPSYAAPETSGSLVKIENDQVTSTLNFDGTTNHPSHLAIHNNTLLYNLNGKIPRSKTLS</sequence>
<reference evidence="1 2" key="1">
    <citation type="submission" date="2018-06" db="EMBL/GenBank/DDBJ databases">
        <title>Combined omics and stable isotope probing to characterize newly discovered Mariana Back-Arc vent microbial communities.</title>
        <authorList>
            <person name="Trembath-Reichert E."/>
            <person name="Huber J.A."/>
        </authorList>
    </citation>
    <scope>NUCLEOTIDE SEQUENCE [LARGE SCALE GENOMIC DNA]</scope>
    <source>
        <strain evidence="1">MAG 58</strain>
    </source>
</reference>
<dbReference type="EMBL" id="QNZK01000336">
    <property type="protein sequence ID" value="RTZ82503.1"/>
    <property type="molecule type" value="Genomic_DNA"/>
</dbReference>
<evidence type="ECO:0000313" key="2">
    <source>
        <dbReference type="Proteomes" id="UP000287917"/>
    </source>
</evidence>
<feature type="non-terminal residue" evidence="1">
    <location>
        <position position="1"/>
    </location>
</feature>
<dbReference type="SUPFAM" id="SSF101898">
    <property type="entry name" value="NHL repeat"/>
    <property type="match status" value="1"/>
</dbReference>
<dbReference type="Gene3D" id="2.130.10.10">
    <property type="entry name" value="YVTN repeat-like/Quinoprotein amine dehydrogenase"/>
    <property type="match status" value="1"/>
</dbReference>
<comment type="caution">
    <text evidence="1">The sequence shown here is derived from an EMBL/GenBank/DDBJ whole genome shotgun (WGS) entry which is preliminary data.</text>
</comment>
<dbReference type="Proteomes" id="UP000287917">
    <property type="component" value="Unassembled WGS sequence"/>
</dbReference>